<dbReference type="InterPro" id="IPR039448">
    <property type="entry name" value="Beta_helix"/>
</dbReference>
<organism evidence="2 3">
    <name type="scientific">Hymenobacter volaticus</name>
    <dbReference type="NCBI Taxonomy" id="2932254"/>
    <lineage>
        <taxon>Bacteria</taxon>
        <taxon>Pseudomonadati</taxon>
        <taxon>Bacteroidota</taxon>
        <taxon>Cytophagia</taxon>
        <taxon>Cytophagales</taxon>
        <taxon>Hymenobacteraceae</taxon>
        <taxon>Hymenobacter</taxon>
    </lineage>
</organism>
<dbReference type="Pfam" id="PF13229">
    <property type="entry name" value="Beta_helix"/>
    <property type="match status" value="1"/>
</dbReference>
<name>A0ABY4G646_9BACT</name>
<dbReference type="EMBL" id="CP095061">
    <property type="protein sequence ID" value="UOQ66385.1"/>
    <property type="molecule type" value="Genomic_DNA"/>
</dbReference>
<dbReference type="Gene3D" id="2.60.40.10">
    <property type="entry name" value="Immunoglobulins"/>
    <property type="match status" value="1"/>
</dbReference>
<dbReference type="InterPro" id="IPR013783">
    <property type="entry name" value="Ig-like_fold"/>
</dbReference>
<dbReference type="InterPro" id="IPR012334">
    <property type="entry name" value="Pectin_lyas_fold"/>
</dbReference>
<dbReference type="InterPro" id="IPR006626">
    <property type="entry name" value="PbH1"/>
</dbReference>
<keyword evidence="3" id="KW-1185">Reference proteome</keyword>
<sequence length="984" mass="100339">MNRNVTPYTTTQEFDLGVGAGVAATQDFVVNSLAYNPQDGYLYALTYPANNNGDGSGEFPQVRMYRIGQTGVQDLGVTTVDGFTPGTGQPLTRYPQYAAGVIDRNGNYYVTPRNLGASGAANENRNTLFRFRLGSATPLNAERFTLRNAANTNLLNPNTQASTPENTINFIDLGIDPTDNALYGIYFPGLIYRFAVPATAGNTPVTAIGARLTTTDPAYDDNLGTAFFDITGNFYAYSNEGNFYAINKASGVATDIGDVAAAGVSDGASCVNPEQRIDVVKEVISIIPITTAGQYTVDFSIKVRNTGTVTTTNVQVSDFLTGAANNTTFPTATSVTVSNLVVTNSNGAALAANTAYTGQGTNADLLTGNHPLTAGQEATITFRATVSYGSAAAVPGTVQNNTAYASSISGTTPNPGYSLQGANGALILPPGDLVATDASTNSAALPDTPNGDAPSPSPVYFGLAILGNVFEDSNYGGGAGRSQAASNGSGVNQARVELYLANSGSFVVATTTDADGNYSFVDGVNTVDLTANTTYRVRVVNSTVVSNRLGSIAGLWPVQTFINGDVNRVGGENPNEADYGSRSTTLPLSLDPANLALEIQSITPSSGTGSVRTSSNGPIVGVDFGFNFDTVVNTNDSGQGSLRQFITNANNLGNDNLSQAYSGAIAGQEAAIFMLNDGRTNGAPAGLRNNMLAVTGYSAVTKAFTITPASALPTISASNTTIDGARQTAITGDNIAAAAETTTGPEVLLNFNNLAGLLVTGGTTRIENLGLNNARGTSTAATNPVLADGAGVTFSGAATTGSVLNMVTTSGNTTAGARLQGGATNVMVTNNVLNGSAAVGSVNGEGLVLAGASRNTISRNTLSNNSGFGLLLESGQANNENTISSNILRNNGSGANAEDAGLAIGSGNNNLISQNIFSANAGTAVVAAAGTSGNRITQNNMSGHSGLGIDLMATGTTGLSGDGVTRNDNTDADTGPMACLIFRC</sequence>
<evidence type="ECO:0000259" key="1">
    <source>
        <dbReference type="Pfam" id="PF13229"/>
    </source>
</evidence>
<reference evidence="2" key="1">
    <citation type="submission" date="2022-04" db="EMBL/GenBank/DDBJ databases">
        <title>Hymenobacter sp. isolated from the air.</title>
        <authorList>
            <person name="Won M."/>
            <person name="Lee C.-M."/>
            <person name="Woen H.-Y."/>
            <person name="Kwon S.-W."/>
        </authorList>
    </citation>
    <scope>NUCLEOTIDE SEQUENCE</scope>
    <source>
        <strain evidence="2">5420S-77</strain>
    </source>
</reference>
<proteinExistence type="predicted"/>
<accession>A0ABY4G646</accession>
<dbReference type="Proteomes" id="UP000830401">
    <property type="component" value="Chromosome"/>
</dbReference>
<dbReference type="Gene3D" id="2.160.20.10">
    <property type="entry name" value="Single-stranded right-handed beta-helix, Pectin lyase-like"/>
    <property type="match status" value="1"/>
</dbReference>
<dbReference type="SMART" id="SM00710">
    <property type="entry name" value="PbH1"/>
    <property type="match status" value="9"/>
</dbReference>
<gene>
    <name evidence="2" type="ORF">MUN86_00170</name>
</gene>
<dbReference type="SUPFAM" id="SSF51126">
    <property type="entry name" value="Pectin lyase-like"/>
    <property type="match status" value="1"/>
</dbReference>
<dbReference type="InterPro" id="IPR011050">
    <property type="entry name" value="Pectin_lyase_fold/virulence"/>
</dbReference>
<feature type="domain" description="Right handed beta helix" evidence="1">
    <location>
        <begin position="754"/>
        <end position="895"/>
    </location>
</feature>
<dbReference type="RefSeq" id="WP_245120440.1">
    <property type="nucleotide sequence ID" value="NZ_CP095061.1"/>
</dbReference>
<protein>
    <submittedName>
        <fullName evidence="2">Right-handed parallel beta-helix repeat-containing protein</fullName>
    </submittedName>
</protein>
<evidence type="ECO:0000313" key="3">
    <source>
        <dbReference type="Proteomes" id="UP000830401"/>
    </source>
</evidence>
<evidence type="ECO:0000313" key="2">
    <source>
        <dbReference type="EMBL" id="UOQ66385.1"/>
    </source>
</evidence>